<accession>A0A1I0T3G8</accession>
<reference evidence="4 5" key="1">
    <citation type="submission" date="2016-10" db="EMBL/GenBank/DDBJ databases">
        <authorList>
            <person name="de Groot N.N."/>
        </authorList>
    </citation>
    <scope>NUCLEOTIDE SEQUENCE [LARGE SCALE GENOMIC DNA]</scope>
    <source>
        <strain evidence="4 5">DSM 44908</strain>
    </source>
</reference>
<keyword evidence="2" id="KW-1133">Transmembrane helix</keyword>
<sequence length="196" mass="20380">MTGPQYPGQPGPDDTPRDPGQYPPPGQYGQTPQGGQYGSTPQGGQYPPPPGGQYEAAPQYAGGYQQQPPASPKNGMGIAALILGIISVLAFWTFGFGILLGIVAVILGIVGRNRAKRLEATNKGVATTGLVFGILGIIAGAVFIALSVWVFNEVGGRDLTDCLSNAGSDQAAIEQCQQDFTSNLEDRFSVTITPSP</sequence>
<dbReference type="Proteomes" id="UP000182054">
    <property type="component" value="Unassembled WGS sequence"/>
</dbReference>
<dbReference type="SUPFAM" id="SSF81995">
    <property type="entry name" value="beta-sandwich domain of Sec23/24"/>
    <property type="match status" value="1"/>
</dbReference>
<feature type="compositionally biased region" description="Low complexity" evidence="1">
    <location>
        <begin position="52"/>
        <end position="68"/>
    </location>
</feature>
<dbReference type="AlphaFoldDB" id="A0A1I0T3G8"/>
<evidence type="ECO:0000313" key="5">
    <source>
        <dbReference type="Proteomes" id="UP000182054"/>
    </source>
</evidence>
<feature type="transmembrane region" description="Helical" evidence="2">
    <location>
        <begin position="78"/>
        <end position="110"/>
    </location>
</feature>
<gene>
    <name evidence="4" type="ORF">SAMN05444374_1048</name>
</gene>
<dbReference type="GeneID" id="85485166"/>
<feature type="compositionally biased region" description="Low complexity" evidence="1">
    <location>
        <begin position="27"/>
        <end position="45"/>
    </location>
</feature>
<feature type="region of interest" description="Disordered" evidence="1">
    <location>
        <begin position="1"/>
        <end position="68"/>
    </location>
</feature>
<feature type="domain" description="DUF4190" evidence="3">
    <location>
        <begin position="76"/>
        <end position="142"/>
    </location>
</feature>
<dbReference type="InterPro" id="IPR025241">
    <property type="entry name" value="DUF4190"/>
</dbReference>
<dbReference type="OrthoDB" id="4557756at2"/>
<evidence type="ECO:0000256" key="1">
    <source>
        <dbReference type="SAM" id="MobiDB-lite"/>
    </source>
</evidence>
<keyword evidence="2" id="KW-0472">Membrane</keyword>
<dbReference type="EMBL" id="FOJN01000004">
    <property type="protein sequence ID" value="SFA46334.1"/>
    <property type="molecule type" value="Genomic_DNA"/>
</dbReference>
<dbReference type="Pfam" id="PF13828">
    <property type="entry name" value="DUF4190"/>
    <property type="match status" value="1"/>
</dbReference>
<dbReference type="RefSeq" id="WP_068360639.1">
    <property type="nucleotide sequence ID" value="NZ_FOJN01000004.1"/>
</dbReference>
<feature type="transmembrane region" description="Helical" evidence="2">
    <location>
        <begin position="130"/>
        <end position="151"/>
    </location>
</feature>
<proteinExistence type="predicted"/>
<evidence type="ECO:0000259" key="3">
    <source>
        <dbReference type="Pfam" id="PF13828"/>
    </source>
</evidence>
<protein>
    <recommendedName>
        <fullName evidence="3">DUF4190 domain-containing protein</fullName>
    </recommendedName>
</protein>
<feature type="compositionally biased region" description="Low complexity" evidence="1">
    <location>
        <begin position="1"/>
        <end position="12"/>
    </location>
</feature>
<keyword evidence="2" id="KW-0812">Transmembrane</keyword>
<organism evidence="4 5">
    <name type="scientific">Rhodococcoides kroppenstedtii</name>
    <dbReference type="NCBI Taxonomy" id="293050"/>
    <lineage>
        <taxon>Bacteria</taxon>
        <taxon>Bacillati</taxon>
        <taxon>Actinomycetota</taxon>
        <taxon>Actinomycetes</taxon>
        <taxon>Mycobacteriales</taxon>
        <taxon>Nocardiaceae</taxon>
        <taxon>Rhodococcoides</taxon>
    </lineage>
</organism>
<evidence type="ECO:0000256" key="2">
    <source>
        <dbReference type="SAM" id="Phobius"/>
    </source>
</evidence>
<evidence type="ECO:0000313" key="4">
    <source>
        <dbReference type="EMBL" id="SFA46334.1"/>
    </source>
</evidence>
<name>A0A1I0T3G8_9NOCA</name>